<dbReference type="SUPFAM" id="SSF47266">
    <property type="entry name" value="4-helical cytokines"/>
    <property type="match status" value="1"/>
</dbReference>
<name>A0A8B7UYK9_CASCN</name>
<evidence type="ECO:0000313" key="2">
    <source>
        <dbReference type="RefSeq" id="XP_020024127.2"/>
    </source>
</evidence>
<dbReference type="PANTHER" id="PTHR11691:SF60">
    <property type="entry name" value="INTERFERON ALPHA-5"/>
    <property type="match status" value="1"/>
</dbReference>
<dbReference type="InterPro" id="IPR000471">
    <property type="entry name" value="Interferon_alpha/beta/delta"/>
</dbReference>
<dbReference type="GO" id="GO:0051607">
    <property type="term" value="P:defense response to virus"/>
    <property type="evidence" value="ECO:0007669"/>
    <property type="project" value="UniProtKB-KW"/>
</dbReference>
<dbReference type="Gene3D" id="1.20.1250.10">
    <property type="match status" value="1"/>
</dbReference>
<dbReference type="GO" id="GO:0005125">
    <property type="term" value="F:cytokine activity"/>
    <property type="evidence" value="ECO:0007669"/>
    <property type="project" value="UniProtKB-KW"/>
</dbReference>
<dbReference type="RefSeq" id="XP_020024127.2">
    <property type="nucleotide sequence ID" value="XM_020168538.2"/>
</dbReference>
<dbReference type="FunFam" id="1.20.1250.10:FF:000001">
    <property type="entry name" value="Interferon alpha"/>
    <property type="match status" value="1"/>
</dbReference>
<proteinExistence type="predicted"/>
<dbReference type="Proteomes" id="UP001732720">
    <property type="component" value="Chromosome 13"/>
</dbReference>
<protein>
    <submittedName>
        <fullName evidence="2">Interferon alpha-1/13-like</fullName>
    </submittedName>
</protein>
<dbReference type="KEGG" id="ccan:109689580"/>
<dbReference type="PANTHER" id="PTHR11691">
    <property type="entry name" value="TYPE I INTERFERON"/>
    <property type="match status" value="1"/>
</dbReference>
<sequence length="189" mass="21986">MALPTAFLVVLVVLSCRSACSLDCDLPQNYSLGNKRTMTHLRAMRRISTTFCWKDTSDFGFPKDVVEGNQFQKEQVMSFIYEMTQNILSLFCTEDSSTAWEKTLRYKFCASLSQQLKNLKACLTQQVRVEEPSLTHEDSKLAVRDYFNRISLYLKEKKYSPCAWEVVRTEMMGFLSFSVILQEQLRHKE</sequence>
<reference evidence="2" key="1">
    <citation type="submission" date="2025-08" db="UniProtKB">
        <authorList>
            <consortium name="RefSeq"/>
        </authorList>
    </citation>
    <scope>IDENTIFICATION</scope>
</reference>
<accession>A0A8B7UYK9</accession>
<dbReference type="OrthoDB" id="9833506at2759"/>
<dbReference type="GO" id="GO:0005615">
    <property type="term" value="C:extracellular space"/>
    <property type="evidence" value="ECO:0007669"/>
    <property type="project" value="UniProtKB-KW"/>
</dbReference>
<gene>
    <name evidence="2" type="primary">LOC109689580</name>
</gene>
<dbReference type="GO" id="GO:0005126">
    <property type="term" value="F:cytokine receptor binding"/>
    <property type="evidence" value="ECO:0007669"/>
    <property type="project" value="InterPro"/>
</dbReference>
<dbReference type="PRINTS" id="PR00266">
    <property type="entry name" value="INTERFERONAB"/>
</dbReference>
<evidence type="ECO:0000313" key="1">
    <source>
        <dbReference type="Proteomes" id="UP001732720"/>
    </source>
</evidence>
<dbReference type="SMART" id="SM00076">
    <property type="entry name" value="IFabd"/>
    <property type="match status" value="1"/>
</dbReference>
<keyword evidence="1" id="KW-1185">Reference proteome</keyword>
<dbReference type="InterPro" id="IPR009079">
    <property type="entry name" value="4_helix_cytokine-like_core"/>
</dbReference>
<organism evidence="2">
    <name type="scientific">Castor canadensis</name>
    <name type="common">American beaver</name>
    <dbReference type="NCBI Taxonomy" id="51338"/>
    <lineage>
        <taxon>Eukaryota</taxon>
        <taxon>Metazoa</taxon>
        <taxon>Chordata</taxon>
        <taxon>Craniata</taxon>
        <taxon>Vertebrata</taxon>
        <taxon>Euteleostomi</taxon>
        <taxon>Mammalia</taxon>
        <taxon>Eutheria</taxon>
        <taxon>Euarchontoglires</taxon>
        <taxon>Glires</taxon>
        <taxon>Rodentia</taxon>
        <taxon>Castorimorpha</taxon>
        <taxon>Castoridae</taxon>
        <taxon>Castor</taxon>
    </lineage>
</organism>
<dbReference type="Pfam" id="PF00143">
    <property type="entry name" value="Interferon"/>
    <property type="match status" value="1"/>
</dbReference>
<dbReference type="PROSITE" id="PS00252">
    <property type="entry name" value="INTERFERON_A_B_D"/>
    <property type="match status" value="1"/>
</dbReference>